<evidence type="ECO:0000259" key="5">
    <source>
        <dbReference type="PROSITE" id="PS50977"/>
    </source>
</evidence>
<dbReference type="SUPFAM" id="SSF46689">
    <property type="entry name" value="Homeodomain-like"/>
    <property type="match status" value="1"/>
</dbReference>
<dbReference type="EMBL" id="JAVDRF010000004">
    <property type="protein sequence ID" value="MDR6536273.1"/>
    <property type="molecule type" value="Genomic_DNA"/>
</dbReference>
<dbReference type="InterPro" id="IPR009057">
    <property type="entry name" value="Homeodomain-like_sf"/>
</dbReference>
<organism evidence="6 7">
    <name type="scientific">Variovorax soli</name>
    <dbReference type="NCBI Taxonomy" id="376815"/>
    <lineage>
        <taxon>Bacteria</taxon>
        <taxon>Pseudomonadati</taxon>
        <taxon>Pseudomonadota</taxon>
        <taxon>Betaproteobacteria</taxon>
        <taxon>Burkholderiales</taxon>
        <taxon>Comamonadaceae</taxon>
        <taxon>Variovorax</taxon>
    </lineage>
</organism>
<dbReference type="PANTHER" id="PTHR30055:SF234">
    <property type="entry name" value="HTH-TYPE TRANSCRIPTIONAL REGULATOR BETI"/>
    <property type="match status" value="1"/>
</dbReference>
<proteinExistence type="predicted"/>
<reference evidence="6 7" key="1">
    <citation type="submission" date="2023-07" db="EMBL/GenBank/DDBJ databases">
        <title>Sorghum-associated microbial communities from plants grown in Nebraska, USA.</title>
        <authorList>
            <person name="Schachtman D."/>
        </authorList>
    </citation>
    <scope>NUCLEOTIDE SEQUENCE [LARGE SCALE GENOMIC DNA]</scope>
    <source>
        <strain evidence="6 7">DS1781</strain>
    </source>
</reference>
<dbReference type="Proteomes" id="UP001184230">
    <property type="component" value="Unassembled WGS sequence"/>
</dbReference>
<keyword evidence="1" id="KW-0805">Transcription regulation</keyword>
<name>A0ABU1NCS8_9BURK</name>
<sequence>MRTTTYESPLRAEQMEQTRLRILEATADVLADEEVNEVTVPLVAVRARVSVRTVYRHFPTKEALFDEFGEWAEEHLRVVLLSYPDTLEGVREMAPALYRMYDERAPLIRALLSKRGQEIRARTRRRRLATFEKAMREVTDGLGPAERRRALGVIYLLVSAPAWQAMREQWDLEGQEAGKAAAWAVRVLTDELRRNPASMKEVGNDDTRR</sequence>
<dbReference type="Gene3D" id="1.10.357.10">
    <property type="entry name" value="Tetracycline Repressor, domain 2"/>
    <property type="match status" value="1"/>
</dbReference>
<feature type="domain" description="HTH tetR-type" evidence="5">
    <location>
        <begin position="16"/>
        <end position="76"/>
    </location>
</feature>
<feature type="DNA-binding region" description="H-T-H motif" evidence="4">
    <location>
        <begin position="39"/>
        <end position="58"/>
    </location>
</feature>
<evidence type="ECO:0000313" key="7">
    <source>
        <dbReference type="Proteomes" id="UP001184230"/>
    </source>
</evidence>
<evidence type="ECO:0000256" key="2">
    <source>
        <dbReference type="ARBA" id="ARBA00023125"/>
    </source>
</evidence>
<keyword evidence="2 4" id="KW-0238">DNA-binding</keyword>
<protein>
    <submittedName>
        <fullName evidence="6">AcrR family transcriptional regulator</fullName>
    </submittedName>
</protein>
<dbReference type="PANTHER" id="PTHR30055">
    <property type="entry name" value="HTH-TYPE TRANSCRIPTIONAL REGULATOR RUTR"/>
    <property type="match status" value="1"/>
</dbReference>
<dbReference type="InterPro" id="IPR050109">
    <property type="entry name" value="HTH-type_TetR-like_transc_reg"/>
</dbReference>
<dbReference type="RefSeq" id="WP_309901147.1">
    <property type="nucleotide sequence ID" value="NZ_JAVDRF010000004.1"/>
</dbReference>
<accession>A0ABU1NCS8</accession>
<evidence type="ECO:0000256" key="4">
    <source>
        <dbReference type="PROSITE-ProRule" id="PRU00335"/>
    </source>
</evidence>
<dbReference type="PRINTS" id="PR00455">
    <property type="entry name" value="HTHTETR"/>
</dbReference>
<evidence type="ECO:0000256" key="1">
    <source>
        <dbReference type="ARBA" id="ARBA00023015"/>
    </source>
</evidence>
<dbReference type="InterPro" id="IPR001647">
    <property type="entry name" value="HTH_TetR"/>
</dbReference>
<evidence type="ECO:0000256" key="3">
    <source>
        <dbReference type="ARBA" id="ARBA00023163"/>
    </source>
</evidence>
<evidence type="ECO:0000313" key="6">
    <source>
        <dbReference type="EMBL" id="MDR6536273.1"/>
    </source>
</evidence>
<keyword evidence="7" id="KW-1185">Reference proteome</keyword>
<dbReference type="Pfam" id="PF00440">
    <property type="entry name" value="TetR_N"/>
    <property type="match status" value="1"/>
</dbReference>
<dbReference type="PROSITE" id="PS50977">
    <property type="entry name" value="HTH_TETR_2"/>
    <property type="match status" value="1"/>
</dbReference>
<gene>
    <name evidence="6" type="ORF">J2739_002046</name>
</gene>
<comment type="caution">
    <text evidence="6">The sequence shown here is derived from an EMBL/GenBank/DDBJ whole genome shotgun (WGS) entry which is preliminary data.</text>
</comment>
<keyword evidence="3" id="KW-0804">Transcription</keyword>